<feature type="region of interest" description="Disordered" evidence="1">
    <location>
        <begin position="44"/>
        <end position="155"/>
    </location>
</feature>
<dbReference type="AlphaFoldDB" id="A0A218Z111"/>
<feature type="region of interest" description="Disordered" evidence="1">
    <location>
        <begin position="216"/>
        <end position="273"/>
    </location>
</feature>
<accession>A0A218Z111</accession>
<dbReference type="OrthoDB" id="10598772at2759"/>
<feature type="compositionally biased region" description="Basic and acidic residues" evidence="1">
    <location>
        <begin position="66"/>
        <end position="79"/>
    </location>
</feature>
<gene>
    <name evidence="2" type="ORF">B2J93_5513</name>
</gene>
<dbReference type="EMBL" id="MZNU01000281">
    <property type="protein sequence ID" value="OWP01233.1"/>
    <property type="molecule type" value="Genomic_DNA"/>
</dbReference>
<reference evidence="2 3" key="1">
    <citation type="submission" date="2017-04" db="EMBL/GenBank/DDBJ databases">
        <title>Draft genome sequence of Marssonina coronaria NL1: causal agent of apple blotch.</title>
        <authorList>
            <person name="Cheng Q."/>
        </authorList>
    </citation>
    <scope>NUCLEOTIDE SEQUENCE [LARGE SCALE GENOMIC DNA]</scope>
    <source>
        <strain evidence="2 3">NL1</strain>
    </source>
</reference>
<feature type="compositionally biased region" description="Low complexity" evidence="1">
    <location>
        <begin position="50"/>
        <end position="60"/>
    </location>
</feature>
<organism evidence="2 3">
    <name type="scientific">Diplocarpon coronariae</name>
    <dbReference type="NCBI Taxonomy" id="2795749"/>
    <lineage>
        <taxon>Eukaryota</taxon>
        <taxon>Fungi</taxon>
        <taxon>Dikarya</taxon>
        <taxon>Ascomycota</taxon>
        <taxon>Pezizomycotina</taxon>
        <taxon>Leotiomycetes</taxon>
        <taxon>Helotiales</taxon>
        <taxon>Drepanopezizaceae</taxon>
        <taxon>Diplocarpon</taxon>
    </lineage>
</organism>
<name>A0A218Z111_9HELO</name>
<evidence type="ECO:0000256" key="1">
    <source>
        <dbReference type="SAM" id="MobiDB-lite"/>
    </source>
</evidence>
<protein>
    <submittedName>
        <fullName evidence="2">Uncharacterized protein</fullName>
    </submittedName>
</protein>
<evidence type="ECO:0000313" key="2">
    <source>
        <dbReference type="EMBL" id="OWP01233.1"/>
    </source>
</evidence>
<dbReference type="Proteomes" id="UP000242519">
    <property type="component" value="Unassembled WGS sequence"/>
</dbReference>
<sequence>MHDQSLERFVPNENNAQHSVHDLLAYLDEHEGSFKSPYALAKPWVHRPSNSDSDSCNTSSSRRKAKGESKGESKRESKSKGKGKSKARAKAKARGTLGTSKLNINSSSPGGSSSSSPALWSHHSSMSSTRRPRKNMDSHSRSDFTLPCPLADENSHDISPIAVRRSSPGYWNRHGSVIRPGSASMFLHQDPGWDGVGKGKAKEQGHMGPPAVPGVNAPQHQEAHRGSVGGNPTTSGAVHVPPIPPSQPFLRPEPPLQVALPPHSPPPLGSTVSAGTQILLDTLAQRVVGAHCGEMAEVTGIETLEVAEWIEDLLELVPFV</sequence>
<evidence type="ECO:0000313" key="3">
    <source>
        <dbReference type="Proteomes" id="UP000242519"/>
    </source>
</evidence>
<keyword evidence="3" id="KW-1185">Reference proteome</keyword>
<comment type="caution">
    <text evidence="2">The sequence shown here is derived from an EMBL/GenBank/DDBJ whole genome shotgun (WGS) entry which is preliminary data.</text>
</comment>
<feature type="compositionally biased region" description="Basic residues" evidence="1">
    <location>
        <begin position="80"/>
        <end position="93"/>
    </location>
</feature>
<feature type="compositionally biased region" description="Pro residues" evidence="1">
    <location>
        <begin position="241"/>
        <end position="255"/>
    </location>
</feature>
<dbReference type="InParanoid" id="A0A218Z111"/>
<proteinExistence type="predicted"/>
<feature type="compositionally biased region" description="Low complexity" evidence="1">
    <location>
        <begin position="106"/>
        <end position="128"/>
    </location>
</feature>